<accession>A0AAU8HWN1</accession>
<dbReference type="EMBL" id="CP159485">
    <property type="protein sequence ID" value="XCI29823.1"/>
    <property type="molecule type" value="Genomic_DNA"/>
</dbReference>
<evidence type="ECO:0000313" key="1">
    <source>
        <dbReference type="EMBL" id="XCI29823.1"/>
    </source>
</evidence>
<gene>
    <name evidence="1" type="ORF">PRVXH_001167</name>
</gene>
<organism evidence="1">
    <name type="scientific">Proteinivorax hydrogeniformans</name>
    <dbReference type="NCBI Taxonomy" id="1826727"/>
    <lineage>
        <taxon>Bacteria</taxon>
        <taxon>Bacillati</taxon>
        <taxon>Bacillota</taxon>
        <taxon>Clostridia</taxon>
        <taxon>Eubacteriales</taxon>
        <taxon>Proteinivoracaceae</taxon>
        <taxon>Proteinivorax</taxon>
    </lineage>
</organism>
<dbReference type="AlphaFoldDB" id="A0AAU8HWN1"/>
<reference evidence="1" key="1">
    <citation type="journal article" date="2018" name="Antonie Van Leeuwenhoek">
        <title>Proteinivorax hydrogeniformans sp. nov., an anaerobic, haloalkaliphilic bacterium fermenting proteinaceous compounds with high hydrogen production.</title>
        <authorList>
            <person name="Boltyanskaya Y."/>
            <person name="Detkova E."/>
            <person name="Pimenov N."/>
            <person name="Kevbrin V."/>
        </authorList>
    </citation>
    <scope>NUCLEOTIDE SEQUENCE</scope>
    <source>
        <strain evidence="1">Z-710</strain>
    </source>
</reference>
<protein>
    <submittedName>
        <fullName evidence="1">Uncharacterized protein</fullName>
    </submittedName>
</protein>
<proteinExistence type="predicted"/>
<dbReference type="RefSeq" id="WP_353894370.1">
    <property type="nucleotide sequence ID" value="NZ_CP159485.1"/>
</dbReference>
<sequence length="140" mass="15783">MVKVTLMNQSKVIKCKIRLDVPGYNKSGRFLFGSKDGTAMAKENRLKEINMLKNVPLQGVKFEKISSALDVYTIEEDGKTMAYAPIEVEVTADILEDILPLITRSDFSKIEIVEPSDITLDKGQGERLLTRIGLEYRNNM</sequence>
<reference evidence="1" key="2">
    <citation type="submission" date="2024-06" db="EMBL/GenBank/DDBJ databases">
        <authorList>
            <person name="Petrova K.O."/>
            <person name="Toshchakov S.V."/>
            <person name="Boltjanskaja Y.V."/>
            <person name="Kevbrin V.V."/>
        </authorList>
    </citation>
    <scope>NUCLEOTIDE SEQUENCE</scope>
    <source>
        <strain evidence="1">Z-710</strain>
    </source>
</reference>
<name>A0AAU8HWN1_9FIRM</name>